<reference evidence="3" key="1">
    <citation type="submission" date="2017-02" db="UniProtKB">
        <authorList>
            <consortium name="WormBaseParasite"/>
        </authorList>
    </citation>
    <scope>IDENTIFICATION</scope>
</reference>
<name>A0A0R3WNP8_HYDTA</name>
<reference evidence="1 2" key="2">
    <citation type="submission" date="2018-11" db="EMBL/GenBank/DDBJ databases">
        <authorList>
            <consortium name="Pathogen Informatics"/>
        </authorList>
    </citation>
    <scope>NUCLEOTIDE SEQUENCE [LARGE SCALE GENOMIC DNA]</scope>
</reference>
<dbReference type="EMBL" id="UYWX01001011">
    <property type="protein sequence ID" value="VDM19834.1"/>
    <property type="molecule type" value="Genomic_DNA"/>
</dbReference>
<evidence type="ECO:0000313" key="2">
    <source>
        <dbReference type="Proteomes" id="UP000274429"/>
    </source>
</evidence>
<evidence type="ECO:0000313" key="1">
    <source>
        <dbReference type="EMBL" id="VDM19834.1"/>
    </source>
</evidence>
<dbReference type="OrthoDB" id="10458391at2759"/>
<evidence type="ECO:0000313" key="3">
    <source>
        <dbReference type="WBParaSite" id="TTAC_0000238601-mRNA-1"/>
    </source>
</evidence>
<dbReference type="Proteomes" id="UP000274429">
    <property type="component" value="Unassembled WGS sequence"/>
</dbReference>
<sequence>MEYAKQGPYISKVIYYQTIDDTEPTDQTVRIHLVSLSAFYLPERERRI</sequence>
<protein>
    <submittedName>
        <fullName evidence="3">Transposase</fullName>
    </submittedName>
</protein>
<gene>
    <name evidence="1" type="ORF">TTAC_LOCUS2373</name>
</gene>
<keyword evidence="2" id="KW-1185">Reference proteome</keyword>
<proteinExistence type="predicted"/>
<organism evidence="3">
    <name type="scientific">Hydatigena taeniaeformis</name>
    <name type="common">Feline tapeworm</name>
    <name type="synonym">Taenia taeniaeformis</name>
    <dbReference type="NCBI Taxonomy" id="6205"/>
    <lineage>
        <taxon>Eukaryota</taxon>
        <taxon>Metazoa</taxon>
        <taxon>Spiralia</taxon>
        <taxon>Lophotrochozoa</taxon>
        <taxon>Platyhelminthes</taxon>
        <taxon>Cestoda</taxon>
        <taxon>Eucestoda</taxon>
        <taxon>Cyclophyllidea</taxon>
        <taxon>Taeniidae</taxon>
        <taxon>Hydatigera</taxon>
    </lineage>
</organism>
<dbReference type="WBParaSite" id="TTAC_0000238601-mRNA-1">
    <property type="protein sequence ID" value="TTAC_0000238601-mRNA-1"/>
    <property type="gene ID" value="TTAC_0000238601"/>
</dbReference>
<dbReference type="AlphaFoldDB" id="A0A0R3WNP8"/>
<accession>A0A0R3WNP8</accession>